<comment type="caution">
    <text evidence="2">The sequence shown here is derived from an EMBL/GenBank/DDBJ whole genome shotgun (WGS) entry which is preliminary data.</text>
</comment>
<evidence type="ECO:0000313" key="3">
    <source>
        <dbReference type="Proteomes" id="UP001175261"/>
    </source>
</evidence>
<keyword evidence="3" id="KW-1185">Reference proteome</keyword>
<dbReference type="Proteomes" id="UP001175261">
    <property type="component" value="Unassembled WGS sequence"/>
</dbReference>
<dbReference type="PANTHER" id="PTHR42087">
    <property type="entry name" value="ILP IS AN APOPTOSIS INHIBITOR"/>
    <property type="match status" value="1"/>
</dbReference>
<sequence length="223" mass="25231">MAAPFHHPFQESQFNLFVWYPKYLDCQRFFLERAQYSVPVQTVAAFINIQLPFQKGETPASPASGSTASSSPANEYDHVHVSGSSHSSSRAAGKAPARHPSPPTTSLIPFIRRLVATGFDNPGTMHGFFGDEWREGVGEMHEMERRNFLFAAKSDTWLKVKAHYDMPDGQVVPFLRPLARVMEKEIQSAERDWSNWLAMQDWMLGPRSLTDDSDGPRVKMEED</sequence>
<feature type="compositionally biased region" description="Low complexity" evidence="1">
    <location>
        <begin position="58"/>
        <end position="73"/>
    </location>
</feature>
<organism evidence="2 3">
    <name type="scientific">Sarocladium strictum</name>
    <name type="common">Black bundle disease fungus</name>
    <name type="synonym">Acremonium strictum</name>
    <dbReference type="NCBI Taxonomy" id="5046"/>
    <lineage>
        <taxon>Eukaryota</taxon>
        <taxon>Fungi</taxon>
        <taxon>Dikarya</taxon>
        <taxon>Ascomycota</taxon>
        <taxon>Pezizomycotina</taxon>
        <taxon>Sordariomycetes</taxon>
        <taxon>Hypocreomycetidae</taxon>
        <taxon>Hypocreales</taxon>
        <taxon>Sarocladiaceae</taxon>
        <taxon>Sarocladium</taxon>
    </lineage>
</organism>
<dbReference type="EMBL" id="JAPDFR010000001">
    <property type="protein sequence ID" value="KAK0392188.1"/>
    <property type="molecule type" value="Genomic_DNA"/>
</dbReference>
<protein>
    <submittedName>
        <fullName evidence="2">Uncharacterized protein</fullName>
    </submittedName>
</protein>
<name>A0AA39GT06_SARSR</name>
<dbReference type="PANTHER" id="PTHR42087:SF1">
    <property type="entry name" value="ILP IS AN APOPTOSIS INHIBITOR"/>
    <property type="match status" value="1"/>
</dbReference>
<accession>A0AA39GT06</accession>
<feature type="region of interest" description="Disordered" evidence="1">
    <location>
        <begin position="57"/>
        <end position="106"/>
    </location>
</feature>
<gene>
    <name evidence="2" type="ORF">NLU13_1686</name>
</gene>
<dbReference type="AlphaFoldDB" id="A0AA39GT06"/>
<reference evidence="2" key="1">
    <citation type="submission" date="2022-10" db="EMBL/GenBank/DDBJ databases">
        <title>Determination and structural analysis of whole genome sequence of Sarocladium strictum F4-1.</title>
        <authorList>
            <person name="Hu L."/>
            <person name="Jiang Y."/>
        </authorList>
    </citation>
    <scope>NUCLEOTIDE SEQUENCE</scope>
    <source>
        <strain evidence="2">F4-1</strain>
    </source>
</reference>
<evidence type="ECO:0000256" key="1">
    <source>
        <dbReference type="SAM" id="MobiDB-lite"/>
    </source>
</evidence>
<dbReference type="InterPro" id="IPR053267">
    <property type="entry name" value="Verrucosidin_biosynth-assoc"/>
</dbReference>
<proteinExistence type="predicted"/>
<evidence type="ECO:0000313" key="2">
    <source>
        <dbReference type="EMBL" id="KAK0392188.1"/>
    </source>
</evidence>